<protein>
    <submittedName>
        <fullName evidence="2">Uncharacterized protein</fullName>
    </submittedName>
</protein>
<keyword evidence="3" id="KW-1185">Reference proteome</keyword>
<name>A0A8R1ELF9_CAEJA</name>
<evidence type="ECO:0000313" key="3">
    <source>
        <dbReference type="Proteomes" id="UP000005237"/>
    </source>
</evidence>
<dbReference type="EnsemblMetazoa" id="CJA37312.1">
    <property type="protein sequence ID" value="CJA37312.1"/>
    <property type="gene ID" value="WBGene00213159"/>
</dbReference>
<proteinExistence type="predicted"/>
<evidence type="ECO:0000313" key="2">
    <source>
        <dbReference type="EnsemblMetazoa" id="CJA37312.1"/>
    </source>
</evidence>
<dbReference type="AlphaFoldDB" id="A0A8R1ELF9"/>
<dbReference type="Proteomes" id="UP000005237">
    <property type="component" value="Unassembled WGS sequence"/>
</dbReference>
<sequence length="74" mass="8750">MLKWRRRDAKKRFQHVMISCTHRNNHKQKNCRFIRNESVLSYRATEMTDPTADATSHQQDSSPSINNRTKTSSD</sequence>
<feature type="region of interest" description="Disordered" evidence="1">
    <location>
        <begin position="44"/>
        <end position="74"/>
    </location>
</feature>
<reference evidence="2" key="2">
    <citation type="submission" date="2022-06" db="UniProtKB">
        <authorList>
            <consortium name="EnsemblMetazoa"/>
        </authorList>
    </citation>
    <scope>IDENTIFICATION</scope>
    <source>
        <strain evidence="2">DF5081</strain>
    </source>
</reference>
<evidence type="ECO:0000256" key="1">
    <source>
        <dbReference type="SAM" id="MobiDB-lite"/>
    </source>
</evidence>
<feature type="compositionally biased region" description="Polar residues" evidence="1">
    <location>
        <begin position="53"/>
        <end position="74"/>
    </location>
</feature>
<organism evidence="2 3">
    <name type="scientific">Caenorhabditis japonica</name>
    <dbReference type="NCBI Taxonomy" id="281687"/>
    <lineage>
        <taxon>Eukaryota</taxon>
        <taxon>Metazoa</taxon>
        <taxon>Ecdysozoa</taxon>
        <taxon>Nematoda</taxon>
        <taxon>Chromadorea</taxon>
        <taxon>Rhabditida</taxon>
        <taxon>Rhabditina</taxon>
        <taxon>Rhabditomorpha</taxon>
        <taxon>Rhabditoidea</taxon>
        <taxon>Rhabditidae</taxon>
        <taxon>Peloderinae</taxon>
        <taxon>Caenorhabditis</taxon>
    </lineage>
</organism>
<reference evidence="3" key="1">
    <citation type="submission" date="2010-08" db="EMBL/GenBank/DDBJ databases">
        <authorList>
            <consortium name="Caenorhabditis japonica Sequencing Consortium"/>
            <person name="Wilson R.K."/>
        </authorList>
    </citation>
    <scope>NUCLEOTIDE SEQUENCE [LARGE SCALE GENOMIC DNA]</scope>
    <source>
        <strain evidence="3">DF5081</strain>
    </source>
</reference>
<accession>A0A8R1ELF9</accession>